<evidence type="ECO:0000313" key="14">
    <source>
        <dbReference type="EMBL" id="NJC27854.1"/>
    </source>
</evidence>
<evidence type="ECO:0000256" key="7">
    <source>
        <dbReference type="ARBA" id="ARBA00022801"/>
    </source>
</evidence>
<dbReference type="Gene3D" id="3.90.1570.50">
    <property type="match status" value="1"/>
</dbReference>
<protein>
    <recommendedName>
        <fullName evidence="10">Type I restriction enzyme endonuclease subunit</fullName>
        <shortName evidence="10">R protein</shortName>
        <ecNumber evidence="10">3.1.21.3</ecNumber>
    </recommendedName>
</protein>
<feature type="compositionally biased region" description="Basic and acidic residues" evidence="12">
    <location>
        <begin position="273"/>
        <end position="284"/>
    </location>
</feature>
<dbReference type="CDD" id="cd18800">
    <property type="entry name" value="SF2_C_EcoR124I-like"/>
    <property type="match status" value="1"/>
</dbReference>
<evidence type="ECO:0000256" key="10">
    <source>
        <dbReference type="RuleBase" id="RU364115"/>
    </source>
</evidence>
<keyword evidence="8 10" id="KW-0067">ATP-binding</keyword>
<dbReference type="PANTHER" id="PTHR30195">
    <property type="entry name" value="TYPE I SITE-SPECIFIC DEOXYRIBONUCLEASE PROTEIN SUBUNIT M AND R"/>
    <property type="match status" value="1"/>
</dbReference>
<dbReference type="RefSeq" id="WP_168039342.1">
    <property type="nucleotide sequence ID" value="NZ_JAATJH010000006.1"/>
</dbReference>
<dbReference type="Gene3D" id="3.40.50.300">
    <property type="entry name" value="P-loop containing nucleotide triphosphate hydrolases"/>
    <property type="match status" value="2"/>
</dbReference>
<keyword evidence="3" id="KW-0540">Nuclease</keyword>
<dbReference type="Proteomes" id="UP000770785">
    <property type="component" value="Unassembled WGS sequence"/>
</dbReference>
<keyword evidence="7 10" id="KW-0378">Hydrolase</keyword>
<dbReference type="InterPro" id="IPR007409">
    <property type="entry name" value="Restrct_endonuc_type1_HsdR_N"/>
</dbReference>
<dbReference type="InterPro" id="IPR027417">
    <property type="entry name" value="P-loop_NTPase"/>
</dbReference>
<evidence type="ECO:0000256" key="2">
    <source>
        <dbReference type="ARBA" id="ARBA00008598"/>
    </source>
</evidence>
<name>A0ABX0XG49_9BACT</name>
<comment type="function">
    <text evidence="10">Subunit R is required for both nuclease and ATPase activities, but not for modification.</text>
</comment>
<keyword evidence="11" id="KW-0175">Coiled coil</keyword>
<dbReference type="PANTHER" id="PTHR30195:SF15">
    <property type="entry name" value="TYPE I RESTRICTION ENZYME HINDI ENDONUCLEASE SUBUNIT"/>
    <property type="match status" value="1"/>
</dbReference>
<evidence type="ECO:0000256" key="8">
    <source>
        <dbReference type="ARBA" id="ARBA00022840"/>
    </source>
</evidence>
<dbReference type="Pfam" id="PF22679">
    <property type="entry name" value="T1R_D3-like"/>
    <property type="match status" value="1"/>
</dbReference>
<evidence type="ECO:0000256" key="12">
    <source>
        <dbReference type="SAM" id="MobiDB-lite"/>
    </source>
</evidence>
<evidence type="ECO:0000256" key="3">
    <source>
        <dbReference type="ARBA" id="ARBA00022722"/>
    </source>
</evidence>
<sequence length="1031" mass="116192">MPQPTDPEHLTQKRLLNQLNLELGWRYLGNWQSHRTNRVVEEAILTENLLKRGYSATLTTRAVEVLRAAVTDQSSDLYTTNKAVYQLLRYGAPVKPSPTENEVDVHFIDWGDPQLNAFNCAEEVTIHGAENTKRPDVVLYVNGIALGVIELKSCPVSVADGIRQNIGNQSDRFIRPFFHAMQLVMAANESQGLRYGTTETIEKYYLTWKDQAPTTEPNLLRRHVAGLLAPARFLEICRHFILFDAGVKKICRPHQFFGIQAAIKRINGARPPVQKEESKSKEGEPAGGIIWHTQGSGKSLTMVWLAKWIVEHVDGARVLVITDRDELDKQIVGVFNDAGRPIRRARSGADLISLLNQHEPSLICSLVHKFGHRAEGEGGEDDFVKSVRASLPAGFRAKGKIFVFVDECHRTQSGKLNEAMKEAILPAATYIGFTGTPLKTEDKKKSIEIFGPYIGRPYKFDEAVEDGVVLDLRYEARDISQRISSQERVDQWFDSRTRGLNDVARHQIKQKWGTMQKVLSSKSRLDQIVSDVCLDFMDKPRLETGRGNALLVAGSVYEACRYYELFQQTEMAGHCAIVTSYTPYAGSISKEDSGEGNNEELIKYEIYQKMLGGDSPEDFERKAKDAFVKEPGRMKLLIVVDKLLTGFDAPSATYLYIDKSMRDHGLFQAICRVNRLDGEGKDYGYVVDYKDLFKSLEKSIKDYTTEAFAEYDAADVAELLKDRVASGRERLDDALDACEATVEPVGKRDLDLQLNYFCGREGDESVTVTELEQRRKVLYKLTAELSRAYAALASDLDEAGYSRARQADLTARVQWFEKLRKSAQLRSGDYVDLKRYEAGMRRLIDLYITAEPSRKVSNLDDLSLIQLIVERGAKEAVEELPEEIASNEDSVAETIQNNVRQEIVEKQPGNPAFFSRMSALLQEIIELRESKAIDYAEYLRQIEELTRKMAGGDRQAYPTSMQSQRQRAIYDYLGHDEALSLAAEAQIRYAAKDGWRHNAMKRRGVEKAIARVLDGHAAFDAAALLAIIEAN</sequence>
<feature type="region of interest" description="Disordered" evidence="12">
    <location>
        <begin position="270"/>
        <end position="290"/>
    </location>
</feature>
<dbReference type="EMBL" id="JAATJH010000006">
    <property type="protein sequence ID" value="NJC27854.1"/>
    <property type="molecule type" value="Genomic_DNA"/>
</dbReference>
<dbReference type="EC" id="3.1.21.3" evidence="10"/>
<keyword evidence="5 10" id="KW-0680">Restriction system</keyword>
<dbReference type="PROSITE" id="PS51192">
    <property type="entry name" value="HELICASE_ATP_BIND_1"/>
    <property type="match status" value="1"/>
</dbReference>
<comment type="similarity">
    <text evidence="2 10">Belongs to the HsdR family.</text>
</comment>
<gene>
    <name evidence="14" type="ORF">GGR27_003372</name>
</gene>
<dbReference type="NCBIfam" id="TIGR00348">
    <property type="entry name" value="hsdR"/>
    <property type="match status" value="1"/>
</dbReference>
<keyword evidence="4 10" id="KW-0547">Nucleotide-binding</keyword>
<comment type="catalytic activity">
    <reaction evidence="1 10">
        <text>Endonucleolytic cleavage of DNA to give random double-stranded fragments with terminal 5'-phosphates, ATP is simultaneously hydrolyzed.</text>
        <dbReference type="EC" id="3.1.21.3"/>
    </reaction>
</comment>
<dbReference type="CDD" id="cd18030">
    <property type="entry name" value="DEXHc_RE_I_HsdR"/>
    <property type="match status" value="1"/>
</dbReference>
<accession>A0ABX0XG49</accession>
<dbReference type="GO" id="GO:0009035">
    <property type="term" value="F:type I site-specific deoxyribonuclease activity"/>
    <property type="evidence" value="ECO:0007669"/>
    <property type="project" value="UniProtKB-EC"/>
</dbReference>
<evidence type="ECO:0000256" key="1">
    <source>
        <dbReference type="ARBA" id="ARBA00000851"/>
    </source>
</evidence>
<dbReference type="Pfam" id="PF04313">
    <property type="entry name" value="HSDR_N"/>
    <property type="match status" value="1"/>
</dbReference>
<organism evidence="14 15">
    <name type="scientific">Neolewinella antarctica</name>
    <dbReference type="NCBI Taxonomy" id="442734"/>
    <lineage>
        <taxon>Bacteria</taxon>
        <taxon>Pseudomonadati</taxon>
        <taxon>Bacteroidota</taxon>
        <taxon>Saprospiria</taxon>
        <taxon>Saprospirales</taxon>
        <taxon>Lewinellaceae</taxon>
        <taxon>Neolewinella</taxon>
    </lineage>
</organism>
<dbReference type="InterPro" id="IPR040980">
    <property type="entry name" value="SWI2_SNF2"/>
</dbReference>
<evidence type="ECO:0000256" key="6">
    <source>
        <dbReference type="ARBA" id="ARBA00022759"/>
    </source>
</evidence>
<evidence type="ECO:0000256" key="9">
    <source>
        <dbReference type="ARBA" id="ARBA00023125"/>
    </source>
</evidence>
<evidence type="ECO:0000256" key="5">
    <source>
        <dbReference type="ARBA" id="ARBA00022747"/>
    </source>
</evidence>
<dbReference type="Pfam" id="PF18766">
    <property type="entry name" value="SWI2_SNF2"/>
    <property type="match status" value="1"/>
</dbReference>
<evidence type="ECO:0000259" key="13">
    <source>
        <dbReference type="PROSITE" id="PS51192"/>
    </source>
</evidence>
<evidence type="ECO:0000256" key="11">
    <source>
        <dbReference type="SAM" id="Coils"/>
    </source>
</evidence>
<dbReference type="InterPro" id="IPR055180">
    <property type="entry name" value="HsdR_RecA-like_helicase_dom_2"/>
</dbReference>
<dbReference type="SMART" id="SM00487">
    <property type="entry name" value="DEXDc"/>
    <property type="match status" value="1"/>
</dbReference>
<keyword evidence="15" id="KW-1185">Reference proteome</keyword>
<comment type="caution">
    <text evidence="14">The sequence shown here is derived from an EMBL/GenBank/DDBJ whole genome shotgun (WGS) entry which is preliminary data.</text>
</comment>
<feature type="domain" description="Helicase ATP-binding" evidence="13">
    <location>
        <begin position="279"/>
        <end position="455"/>
    </location>
</feature>
<proteinExistence type="inferred from homology"/>
<evidence type="ECO:0000256" key="4">
    <source>
        <dbReference type="ARBA" id="ARBA00022741"/>
    </source>
</evidence>
<reference evidence="14 15" key="1">
    <citation type="submission" date="2020-03" db="EMBL/GenBank/DDBJ databases">
        <title>Genomic Encyclopedia of Type Strains, Phase IV (KMG-IV): sequencing the most valuable type-strain genomes for metagenomic binning, comparative biology and taxonomic classification.</title>
        <authorList>
            <person name="Goeker M."/>
        </authorList>
    </citation>
    <scope>NUCLEOTIDE SEQUENCE [LARGE SCALE GENOMIC DNA]</scope>
    <source>
        <strain evidence="14 15">DSM 105096</strain>
    </source>
</reference>
<keyword evidence="9 10" id="KW-0238">DNA-binding</keyword>
<comment type="subunit">
    <text evidence="10">The type I restriction/modification system is composed of three polypeptides R, M and S.</text>
</comment>
<dbReference type="SUPFAM" id="SSF52540">
    <property type="entry name" value="P-loop containing nucleoside triphosphate hydrolases"/>
    <property type="match status" value="1"/>
</dbReference>
<dbReference type="CDD" id="cd22332">
    <property type="entry name" value="HsdR_N"/>
    <property type="match status" value="1"/>
</dbReference>
<dbReference type="InterPro" id="IPR014001">
    <property type="entry name" value="Helicase_ATP-bd"/>
</dbReference>
<evidence type="ECO:0000313" key="15">
    <source>
        <dbReference type="Proteomes" id="UP000770785"/>
    </source>
</evidence>
<keyword evidence="6" id="KW-0255">Endonuclease</keyword>
<feature type="coiled-coil region" evidence="11">
    <location>
        <begin position="928"/>
        <end position="955"/>
    </location>
</feature>
<dbReference type="InterPro" id="IPR004473">
    <property type="entry name" value="Restrct_endonuc_typeI_HsdR"/>
</dbReference>
<dbReference type="InterPro" id="IPR051268">
    <property type="entry name" value="Type-I_R_enzyme_R_subunit"/>
</dbReference>